<dbReference type="Pfam" id="PF08241">
    <property type="entry name" value="Methyltransf_11"/>
    <property type="match status" value="1"/>
</dbReference>
<dbReference type="EMBL" id="JAENJH010000010">
    <property type="protein sequence ID" value="MBK1788424.1"/>
    <property type="molecule type" value="Genomic_DNA"/>
</dbReference>
<keyword evidence="3" id="KW-1185">Reference proteome</keyword>
<dbReference type="SUPFAM" id="SSF53335">
    <property type="entry name" value="S-adenosyl-L-methionine-dependent methyltransferases"/>
    <property type="match status" value="1"/>
</dbReference>
<keyword evidence="2" id="KW-0489">Methyltransferase</keyword>
<dbReference type="Gene3D" id="3.40.50.150">
    <property type="entry name" value="Vaccinia Virus protein VP39"/>
    <property type="match status" value="1"/>
</dbReference>
<keyword evidence="2" id="KW-0808">Transferase</keyword>
<gene>
    <name evidence="2" type="ORF">JHE00_29190</name>
</gene>
<sequence length="239" mass="24487">MPDAIARALPLLRDAPRAPDVSRGYLDLLGSTAHEPPGPVQALWESSAGTAGYDAAQGLGRRIFSSLRPPAGALRLPQGGFALDVGSGPGGVTAQLGRVVGPDGLALGVDVSESMLARAVRAYGSPNVGFLRADARRLPFPDGTVDAITCLAVLQLIPEPLAVVAELMRVLAPGGRLAIMVPSPGGRLTSRLGGLVAEPAGVRLLTGDELAETLHASGAATVHTRQQSLVLRVLARKAV</sequence>
<organism evidence="2 3">
    <name type="scientific">Prauserella cavernicola</name>
    <dbReference type="NCBI Taxonomy" id="2800127"/>
    <lineage>
        <taxon>Bacteria</taxon>
        <taxon>Bacillati</taxon>
        <taxon>Actinomycetota</taxon>
        <taxon>Actinomycetes</taxon>
        <taxon>Pseudonocardiales</taxon>
        <taxon>Pseudonocardiaceae</taxon>
        <taxon>Prauserella</taxon>
    </lineage>
</organism>
<evidence type="ECO:0000313" key="2">
    <source>
        <dbReference type="EMBL" id="MBK1788424.1"/>
    </source>
</evidence>
<comment type="caution">
    <text evidence="2">The sequence shown here is derived from an EMBL/GenBank/DDBJ whole genome shotgun (WGS) entry which is preliminary data.</text>
</comment>
<dbReference type="CDD" id="cd02440">
    <property type="entry name" value="AdoMet_MTases"/>
    <property type="match status" value="1"/>
</dbReference>
<evidence type="ECO:0000259" key="1">
    <source>
        <dbReference type="Pfam" id="PF08241"/>
    </source>
</evidence>
<dbReference type="AlphaFoldDB" id="A0A934V876"/>
<proteinExistence type="predicted"/>
<dbReference type="InterPro" id="IPR013216">
    <property type="entry name" value="Methyltransf_11"/>
</dbReference>
<dbReference type="InterPro" id="IPR029063">
    <property type="entry name" value="SAM-dependent_MTases_sf"/>
</dbReference>
<feature type="domain" description="Methyltransferase type 11" evidence="1">
    <location>
        <begin position="83"/>
        <end position="179"/>
    </location>
</feature>
<evidence type="ECO:0000313" key="3">
    <source>
        <dbReference type="Proteomes" id="UP000635245"/>
    </source>
</evidence>
<dbReference type="PANTHER" id="PTHR43591">
    <property type="entry name" value="METHYLTRANSFERASE"/>
    <property type="match status" value="1"/>
</dbReference>
<dbReference type="GO" id="GO:0008757">
    <property type="term" value="F:S-adenosylmethionine-dependent methyltransferase activity"/>
    <property type="evidence" value="ECO:0007669"/>
    <property type="project" value="InterPro"/>
</dbReference>
<name>A0A934V876_9PSEU</name>
<dbReference type="PANTHER" id="PTHR43591:SF24">
    <property type="entry name" value="2-METHOXY-6-POLYPRENYL-1,4-BENZOQUINOL METHYLASE, MITOCHONDRIAL"/>
    <property type="match status" value="1"/>
</dbReference>
<accession>A0A934V876</accession>
<dbReference type="GO" id="GO:0032259">
    <property type="term" value="P:methylation"/>
    <property type="evidence" value="ECO:0007669"/>
    <property type="project" value="UniProtKB-KW"/>
</dbReference>
<protein>
    <submittedName>
        <fullName evidence="2">Methyltransferase domain-containing protein</fullName>
    </submittedName>
</protein>
<reference evidence="2" key="1">
    <citation type="submission" date="2020-12" db="EMBL/GenBank/DDBJ databases">
        <title>Prauserella sp. ASG 168, a novel actinomycete isolated from cave rock.</title>
        <authorList>
            <person name="Suriyachadkun C."/>
        </authorList>
    </citation>
    <scope>NUCLEOTIDE SEQUENCE</scope>
    <source>
        <strain evidence="2">ASG 168</strain>
    </source>
</reference>
<dbReference type="Proteomes" id="UP000635245">
    <property type="component" value="Unassembled WGS sequence"/>
</dbReference>